<protein>
    <recommendedName>
        <fullName evidence="2">NAD-dependent epimerase/dehydratase domain-containing protein</fullName>
    </recommendedName>
</protein>
<dbReference type="InterPro" id="IPR001509">
    <property type="entry name" value="Epimerase_deHydtase"/>
</dbReference>
<evidence type="ECO:0000259" key="2">
    <source>
        <dbReference type="Pfam" id="PF01370"/>
    </source>
</evidence>
<dbReference type="EMBL" id="PUIO01000020">
    <property type="protein sequence ID" value="PQP23549.1"/>
    <property type="molecule type" value="Genomic_DNA"/>
</dbReference>
<dbReference type="InterPro" id="IPR036291">
    <property type="entry name" value="NAD(P)-bd_dom_sf"/>
</dbReference>
<name>A0A2S8J9G6_RHOOP</name>
<dbReference type="Proteomes" id="UP000239290">
    <property type="component" value="Unassembled WGS sequence"/>
</dbReference>
<dbReference type="PANTHER" id="PTHR43000">
    <property type="entry name" value="DTDP-D-GLUCOSE 4,6-DEHYDRATASE-RELATED"/>
    <property type="match status" value="1"/>
</dbReference>
<dbReference type="SUPFAM" id="SSF51735">
    <property type="entry name" value="NAD(P)-binding Rossmann-fold domains"/>
    <property type="match status" value="1"/>
</dbReference>
<dbReference type="AlphaFoldDB" id="A0A2S8J9G6"/>
<dbReference type="Gene3D" id="3.40.50.720">
    <property type="entry name" value="NAD(P)-binding Rossmann-like Domain"/>
    <property type="match status" value="1"/>
</dbReference>
<evidence type="ECO:0000313" key="3">
    <source>
        <dbReference type="EMBL" id="PQP23549.1"/>
    </source>
</evidence>
<evidence type="ECO:0000313" key="4">
    <source>
        <dbReference type="Proteomes" id="UP000239290"/>
    </source>
</evidence>
<dbReference type="Gene3D" id="3.90.25.10">
    <property type="entry name" value="UDP-galactose 4-epimerase, domain 1"/>
    <property type="match status" value="1"/>
</dbReference>
<gene>
    <name evidence="3" type="ORF">C5613_18575</name>
</gene>
<feature type="domain" description="NAD-dependent epimerase/dehydratase" evidence="2">
    <location>
        <begin position="6"/>
        <end position="245"/>
    </location>
</feature>
<dbReference type="Pfam" id="PF01370">
    <property type="entry name" value="Epimerase"/>
    <property type="match status" value="1"/>
</dbReference>
<dbReference type="RefSeq" id="WP_105416468.1">
    <property type="nucleotide sequence ID" value="NZ_PUIO01000020.1"/>
</dbReference>
<accession>A0A2S8J9G6</accession>
<organism evidence="3 4">
    <name type="scientific">Rhodococcus opacus</name>
    <name type="common">Nocardia opaca</name>
    <dbReference type="NCBI Taxonomy" id="37919"/>
    <lineage>
        <taxon>Bacteria</taxon>
        <taxon>Bacillati</taxon>
        <taxon>Actinomycetota</taxon>
        <taxon>Actinomycetes</taxon>
        <taxon>Mycobacteriales</taxon>
        <taxon>Nocardiaceae</taxon>
        <taxon>Rhodococcus</taxon>
    </lineage>
</organism>
<evidence type="ECO:0000256" key="1">
    <source>
        <dbReference type="ARBA" id="ARBA00007637"/>
    </source>
</evidence>
<proteinExistence type="inferred from homology"/>
<sequence length="321" mass="34367">MRSKYCVIGGGSMIGSTLVDHLVNDPDVESVRVLDAFFADDNKGNLATALESGKVDLVEGDIRNRDQLRDQLAGVDGIFNLAAVMSMDGAGKNEWMWTVNADGCFNVLDVARELGIPRVVTSSSAAVYGELPSEELCREDVHLRPSTIYGATKATCEMLCSAFSASQGVSTAVLRYGVVYGPRLHRRAKSSLVISDVIDALLRDEQPVVLGDGSQICDWVFVADVARANIAAMQASSTGEVFNVGTGTGRTVAEVIDIIYRLLGSGQPPIYKPAPAGVRYNQNIMSADKSADVLGFRASTTLEDGIAAQIEFQRSQLSVQH</sequence>
<reference evidence="4" key="1">
    <citation type="submission" date="2018-02" db="EMBL/GenBank/DDBJ databases">
        <title>Draft genome sequencing of Rhodococcus opacus KU647198.</title>
        <authorList>
            <person name="Zheng B.-X."/>
        </authorList>
    </citation>
    <scope>NUCLEOTIDE SEQUENCE [LARGE SCALE GENOMIC DNA]</scope>
    <source>
        <strain evidence="4">04-OD7</strain>
    </source>
</reference>
<comment type="similarity">
    <text evidence="1">Belongs to the NAD(P)-dependent epimerase/dehydratase family.</text>
</comment>
<comment type="caution">
    <text evidence="3">The sequence shown here is derived from an EMBL/GenBank/DDBJ whole genome shotgun (WGS) entry which is preliminary data.</text>
</comment>